<evidence type="ECO:0000313" key="2">
    <source>
        <dbReference type="Proteomes" id="UP001162480"/>
    </source>
</evidence>
<proteinExistence type="predicted"/>
<accession>A0AA36BIP4</accession>
<dbReference type="AlphaFoldDB" id="A0AA36BIP4"/>
<dbReference type="Proteomes" id="UP001162480">
    <property type="component" value="Chromosome 16"/>
</dbReference>
<sequence length="141" mass="14227">MASNNLDRLLSTESYKAPYGKTTPAEKVFSRSATVVGVIAFYSTAATTSVSTVTAPVPVVEVLVTVADVIVVVAGVFDIVVVLVLDVHVPIDVVVVVDDAAARDATGVVVQASVVSTMGFDGGVGTDGAAAATVKTTGDED</sequence>
<protein>
    <submittedName>
        <fullName evidence="1">Uncharacterized protein</fullName>
    </submittedName>
</protein>
<keyword evidence="2" id="KW-1185">Reference proteome</keyword>
<name>A0AA36BIP4_OCTVU</name>
<evidence type="ECO:0000313" key="1">
    <source>
        <dbReference type="EMBL" id="CAI9734412.1"/>
    </source>
</evidence>
<reference evidence="1" key="1">
    <citation type="submission" date="2023-08" db="EMBL/GenBank/DDBJ databases">
        <authorList>
            <person name="Alioto T."/>
            <person name="Alioto T."/>
            <person name="Gomez Garrido J."/>
        </authorList>
    </citation>
    <scope>NUCLEOTIDE SEQUENCE</scope>
</reference>
<organism evidence="1 2">
    <name type="scientific">Octopus vulgaris</name>
    <name type="common">Common octopus</name>
    <dbReference type="NCBI Taxonomy" id="6645"/>
    <lineage>
        <taxon>Eukaryota</taxon>
        <taxon>Metazoa</taxon>
        <taxon>Spiralia</taxon>
        <taxon>Lophotrochozoa</taxon>
        <taxon>Mollusca</taxon>
        <taxon>Cephalopoda</taxon>
        <taxon>Coleoidea</taxon>
        <taxon>Octopodiformes</taxon>
        <taxon>Octopoda</taxon>
        <taxon>Incirrata</taxon>
        <taxon>Octopodidae</taxon>
        <taxon>Octopus</taxon>
    </lineage>
</organism>
<gene>
    <name evidence="1" type="ORF">OCTVUL_1B021379</name>
</gene>
<dbReference type="EMBL" id="OX597829">
    <property type="protein sequence ID" value="CAI9734412.1"/>
    <property type="molecule type" value="Genomic_DNA"/>
</dbReference>